<dbReference type="RefSeq" id="WP_114126659.1">
    <property type="nucleotide sequence ID" value="NZ_QOUI01000006.1"/>
</dbReference>
<dbReference type="InterPro" id="IPR000760">
    <property type="entry name" value="Inositol_monophosphatase-like"/>
</dbReference>
<evidence type="ECO:0000256" key="2">
    <source>
        <dbReference type="ARBA" id="ARBA00022801"/>
    </source>
</evidence>
<gene>
    <name evidence="5" type="ORF">DT076_10620</name>
</gene>
<evidence type="ECO:0000256" key="1">
    <source>
        <dbReference type="ARBA" id="ARBA00022723"/>
    </source>
</evidence>
<name>A0A367YWL8_9ACTN</name>
<dbReference type="Proteomes" id="UP000252770">
    <property type="component" value="Unassembled WGS sequence"/>
</dbReference>
<organism evidence="5 6">
    <name type="scientific">Desertihabitans brevis</name>
    <dbReference type="NCBI Taxonomy" id="2268447"/>
    <lineage>
        <taxon>Bacteria</taxon>
        <taxon>Bacillati</taxon>
        <taxon>Actinomycetota</taxon>
        <taxon>Actinomycetes</taxon>
        <taxon>Propionibacteriales</taxon>
        <taxon>Propionibacteriaceae</taxon>
        <taxon>Desertihabitans</taxon>
    </lineage>
</organism>
<protein>
    <submittedName>
        <fullName evidence="5">Inositol monophosphatase</fullName>
    </submittedName>
</protein>
<dbReference type="SUPFAM" id="SSF56655">
    <property type="entry name" value="Carbohydrate phosphatase"/>
    <property type="match status" value="1"/>
</dbReference>
<dbReference type="PRINTS" id="PR00377">
    <property type="entry name" value="IMPHPHTASES"/>
</dbReference>
<feature type="binding site" evidence="4">
    <location>
        <position position="208"/>
    </location>
    <ligand>
        <name>Mg(2+)</name>
        <dbReference type="ChEBI" id="CHEBI:18420"/>
        <label>1</label>
        <note>catalytic</note>
    </ligand>
</feature>
<proteinExistence type="predicted"/>
<evidence type="ECO:0000256" key="4">
    <source>
        <dbReference type="PIRSR" id="PIRSR600760-2"/>
    </source>
</evidence>
<feature type="binding site" evidence="4">
    <location>
        <position position="89"/>
    </location>
    <ligand>
        <name>Mg(2+)</name>
        <dbReference type="ChEBI" id="CHEBI:18420"/>
        <label>1</label>
        <note>catalytic</note>
    </ligand>
</feature>
<dbReference type="Pfam" id="PF00459">
    <property type="entry name" value="Inositol_P"/>
    <property type="match status" value="1"/>
</dbReference>
<evidence type="ECO:0000313" key="5">
    <source>
        <dbReference type="EMBL" id="RCK69341.1"/>
    </source>
</evidence>
<dbReference type="AlphaFoldDB" id="A0A367YWL8"/>
<dbReference type="Gene3D" id="3.40.190.80">
    <property type="match status" value="1"/>
</dbReference>
<dbReference type="GO" id="GO:0008934">
    <property type="term" value="F:inositol monophosphate 1-phosphatase activity"/>
    <property type="evidence" value="ECO:0007669"/>
    <property type="project" value="TreeGrafter"/>
</dbReference>
<dbReference type="GO" id="GO:0046872">
    <property type="term" value="F:metal ion binding"/>
    <property type="evidence" value="ECO:0007669"/>
    <property type="project" value="UniProtKB-KW"/>
</dbReference>
<comment type="cofactor">
    <cofactor evidence="4">
        <name>Mg(2+)</name>
        <dbReference type="ChEBI" id="CHEBI:18420"/>
    </cofactor>
</comment>
<dbReference type="InterPro" id="IPR020583">
    <property type="entry name" value="Inositol_monoP_metal-BS"/>
</dbReference>
<sequence>MDTDEVLQLIHRVAETVVTPRWRALGEAEVSEKGPGDYVTVADHEAEVALTEALSRAHPGALVVGEEAVSADASVLDGLAEAEQAWVIDPIDGTGNFVRGSADHAVMVAELRRGEAVRGWIHQPQHQRSFVAERGAGVTLDGTPLAPRTVGGDPAGWRGVSSRRRWRDGDFPPLGPIGDTWWCCGIDYPKLLTGEIDYLVYASPKPWDHAPGTLMVRELGGEATLLTGQTYRPGLGGAPLVVGADVDLTATAVDALNAGSPA</sequence>
<dbReference type="PANTHER" id="PTHR20854">
    <property type="entry name" value="INOSITOL MONOPHOSPHATASE"/>
    <property type="match status" value="1"/>
</dbReference>
<comment type="caution">
    <text evidence="5">The sequence shown here is derived from an EMBL/GenBank/DDBJ whole genome shotgun (WGS) entry which is preliminary data.</text>
</comment>
<accession>A0A367YWL8</accession>
<feature type="binding site" evidence="4">
    <location>
        <position position="66"/>
    </location>
    <ligand>
        <name>Mg(2+)</name>
        <dbReference type="ChEBI" id="CHEBI:18420"/>
        <label>1</label>
        <note>catalytic</note>
    </ligand>
</feature>
<dbReference type="PANTHER" id="PTHR20854:SF4">
    <property type="entry name" value="INOSITOL-1-MONOPHOSPHATASE-RELATED"/>
    <property type="match status" value="1"/>
</dbReference>
<feature type="binding site" evidence="4">
    <location>
        <position position="91"/>
    </location>
    <ligand>
        <name>Mg(2+)</name>
        <dbReference type="ChEBI" id="CHEBI:18420"/>
        <label>1</label>
        <note>catalytic</note>
    </ligand>
</feature>
<feature type="binding site" evidence="4">
    <location>
        <position position="92"/>
    </location>
    <ligand>
        <name>Mg(2+)</name>
        <dbReference type="ChEBI" id="CHEBI:18420"/>
        <label>1</label>
        <note>catalytic</note>
    </ligand>
</feature>
<dbReference type="PROSITE" id="PS00629">
    <property type="entry name" value="IMP_1"/>
    <property type="match status" value="1"/>
</dbReference>
<keyword evidence="2" id="KW-0378">Hydrolase</keyword>
<keyword evidence="1 4" id="KW-0479">Metal-binding</keyword>
<evidence type="ECO:0000313" key="6">
    <source>
        <dbReference type="Proteomes" id="UP000252770"/>
    </source>
</evidence>
<evidence type="ECO:0000256" key="3">
    <source>
        <dbReference type="ARBA" id="ARBA00022842"/>
    </source>
</evidence>
<dbReference type="GO" id="GO:0007165">
    <property type="term" value="P:signal transduction"/>
    <property type="evidence" value="ECO:0007669"/>
    <property type="project" value="TreeGrafter"/>
</dbReference>
<dbReference type="EMBL" id="QOUI01000006">
    <property type="protein sequence ID" value="RCK69341.1"/>
    <property type="molecule type" value="Genomic_DNA"/>
</dbReference>
<reference evidence="5 6" key="1">
    <citation type="submission" date="2018-07" db="EMBL/GenBank/DDBJ databases">
        <title>Desertimonas flava gen. nov. sp. nov.</title>
        <authorList>
            <person name="Liu S."/>
        </authorList>
    </citation>
    <scope>NUCLEOTIDE SEQUENCE [LARGE SCALE GENOMIC DNA]</scope>
    <source>
        <strain evidence="5 6">16Sb5-5</strain>
    </source>
</reference>
<dbReference type="Gene3D" id="3.30.540.10">
    <property type="entry name" value="Fructose-1,6-Bisphosphatase, subunit A, domain 1"/>
    <property type="match status" value="1"/>
</dbReference>
<keyword evidence="6" id="KW-1185">Reference proteome</keyword>
<dbReference type="GO" id="GO:0006020">
    <property type="term" value="P:inositol metabolic process"/>
    <property type="evidence" value="ECO:0007669"/>
    <property type="project" value="TreeGrafter"/>
</dbReference>
<keyword evidence="3 4" id="KW-0460">Magnesium</keyword>